<sequence length="288" mass="31974">MGSLATHFSAFLFLFPIGIRRLSSSFSIYFKSPTLFRAKTWYLSEPRWKNIDLYVLLISLPIAAFSEFFWSLTFSGKSTYQFTFSQHGAVLLLFWVILVSVILRESCDLLFVHDSLMLLLAGVAFLVEYSVTGRGYTGIAGRVYELLGALTLICGASCIALSFRPPAFFADVALSLCIVFKGTWVLQAGLLLFSDASVPFGCRKLMLLQTNETGDLQCDLEDDRLRGLALVDLLFIGHAVGIFILNIVLFGALFCNRNLRCGVGTSTSAAEMESENILVRSLPEYEIE</sequence>
<dbReference type="AlphaFoldDB" id="A0A3S3N5Y8"/>
<keyword evidence="3 6" id="KW-0812">Transmembrane</keyword>
<reference evidence="7 8" key="1">
    <citation type="journal article" date="2019" name="Nat. Plants">
        <title>Stout camphor tree genome fills gaps in understanding of flowering plant genome evolution.</title>
        <authorList>
            <person name="Chaw S.M."/>
            <person name="Liu Y.C."/>
            <person name="Wu Y.W."/>
            <person name="Wang H.Y."/>
            <person name="Lin C.I."/>
            <person name="Wu C.S."/>
            <person name="Ke H.M."/>
            <person name="Chang L.Y."/>
            <person name="Hsu C.Y."/>
            <person name="Yang H.T."/>
            <person name="Sudianto E."/>
            <person name="Hsu M.H."/>
            <person name="Wu K.P."/>
            <person name="Wang L.N."/>
            <person name="Leebens-Mack J.H."/>
            <person name="Tsai I.J."/>
        </authorList>
    </citation>
    <scope>NUCLEOTIDE SEQUENCE [LARGE SCALE GENOMIC DNA]</scope>
    <source>
        <strain evidence="8">cv. Chaw 1501</strain>
        <tissue evidence="7">Young leaves</tissue>
    </source>
</reference>
<keyword evidence="4 6" id="KW-1133">Transmembrane helix</keyword>
<evidence type="ECO:0000256" key="3">
    <source>
        <dbReference type="ARBA" id="ARBA00022692"/>
    </source>
</evidence>
<name>A0A3S3N5Y8_9MAGN</name>
<keyword evidence="5 6" id="KW-0472">Membrane</keyword>
<feature type="transmembrane region" description="Helical" evidence="6">
    <location>
        <begin position="84"/>
        <end position="103"/>
    </location>
</feature>
<evidence type="ECO:0000256" key="4">
    <source>
        <dbReference type="ARBA" id="ARBA00022989"/>
    </source>
</evidence>
<evidence type="ECO:0000313" key="8">
    <source>
        <dbReference type="Proteomes" id="UP000283530"/>
    </source>
</evidence>
<feature type="transmembrane region" description="Helical" evidence="6">
    <location>
        <begin position="109"/>
        <end position="131"/>
    </location>
</feature>
<feature type="transmembrane region" description="Helical" evidence="6">
    <location>
        <begin position="51"/>
        <end position="72"/>
    </location>
</feature>
<evidence type="ECO:0000256" key="5">
    <source>
        <dbReference type="ARBA" id="ARBA00023136"/>
    </source>
</evidence>
<dbReference type="Proteomes" id="UP000283530">
    <property type="component" value="Unassembled WGS sequence"/>
</dbReference>
<evidence type="ECO:0000256" key="6">
    <source>
        <dbReference type="SAM" id="Phobius"/>
    </source>
</evidence>
<dbReference type="PANTHER" id="PTHR47830:SF2">
    <property type="entry name" value="PROTEIN, PUTATIVE-RELATED"/>
    <property type="match status" value="1"/>
</dbReference>
<comment type="subcellular location">
    <subcellularLocation>
        <location evidence="1">Membrane</location>
        <topology evidence="1">Multi-pass membrane protein</topology>
    </subcellularLocation>
</comment>
<evidence type="ECO:0000313" key="7">
    <source>
        <dbReference type="EMBL" id="RWR96543.1"/>
    </source>
</evidence>
<dbReference type="PANTHER" id="PTHR47830">
    <property type="entry name" value="OS11G0534100 PROTEIN"/>
    <property type="match status" value="1"/>
</dbReference>
<evidence type="ECO:0000256" key="1">
    <source>
        <dbReference type="ARBA" id="ARBA00004141"/>
    </source>
</evidence>
<feature type="transmembrane region" description="Helical" evidence="6">
    <location>
        <begin position="169"/>
        <end position="193"/>
    </location>
</feature>
<accession>A0A3S3N5Y8</accession>
<gene>
    <name evidence="7" type="ORF">CKAN_02593600</name>
</gene>
<dbReference type="EMBL" id="QPKB01000012">
    <property type="protein sequence ID" value="RWR96543.1"/>
    <property type="molecule type" value="Genomic_DNA"/>
</dbReference>
<organism evidence="7 8">
    <name type="scientific">Cinnamomum micranthum f. kanehirae</name>
    <dbReference type="NCBI Taxonomy" id="337451"/>
    <lineage>
        <taxon>Eukaryota</taxon>
        <taxon>Viridiplantae</taxon>
        <taxon>Streptophyta</taxon>
        <taxon>Embryophyta</taxon>
        <taxon>Tracheophyta</taxon>
        <taxon>Spermatophyta</taxon>
        <taxon>Magnoliopsida</taxon>
        <taxon>Magnoliidae</taxon>
        <taxon>Laurales</taxon>
        <taxon>Lauraceae</taxon>
        <taxon>Cinnamomum</taxon>
    </lineage>
</organism>
<evidence type="ECO:0000256" key="2">
    <source>
        <dbReference type="ARBA" id="ARBA00006948"/>
    </source>
</evidence>
<dbReference type="InterPro" id="IPR006904">
    <property type="entry name" value="DUF716"/>
</dbReference>
<feature type="transmembrane region" description="Helical" evidence="6">
    <location>
        <begin position="143"/>
        <end position="163"/>
    </location>
</feature>
<proteinExistence type="inferred from homology"/>
<keyword evidence="8" id="KW-1185">Reference proteome</keyword>
<dbReference type="OrthoDB" id="1842378at2759"/>
<feature type="transmembrane region" description="Helical" evidence="6">
    <location>
        <begin position="233"/>
        <end position="254"/>
    </location>
</feature>
<dbReference type="GO" id="GO:0016020">
    <property type="term" value="C:membrane"/>
    <property type="evidence" value="ECO:0007669"/>
    <property type="project" value="UniProtKB-SubCell"/>
</dbReference>
<comment type="caution">
    <text evidence="7">The sequence shown here is derived from an EMBL/GenBank/DDBJ whole genome shotgun (WGS) entry which is preliminary data.</text>
</comment>
<comment type="similarity">
    <text evidence="2">Belongs to the TMEM45 family.</text>
</comment>
<dbReference type="Pfam" id="PF04819">
    <property type="entry name" value="DUF716"/>
    <property type="match status" value="1"/>
</dbReference>
<protein>
    <submittedName>
        <fullName evidence="7">Uncharacterized protein</fullName>
    </submittedName>
</protein>